<dbReference type="EMBL" id="ABXW01000053">
    <property type="protein sequence ID" value="EEB44907.1"/>
    <property type="molecule type" value="Genomic_DNA"/>
</dbReference>
<comment type="caution">
    <text evidence="1">The sequence shown here is derived from an EMBL/GenBank/DDBJ whole genome shotgun (WGS) entry which is preliminary data.</text>
</comment>
<dbReference type="AlphaFoldDB" id="B6XHU3"/>
<organism evidence="1 2">
    <name type="scientific">Providencia alcalifaciens DSM 30120</name>
    <dbReference type="NCBI Taxonomy" id="520999"/>
    <lineage>
        <taxon>Bacteria</taxon>
        <taxon>Pseudomonadati</taxon>
        <taxon>Pseudomonadota</taxon>
        <taxon>Gammaproteobacteria</taxon>
        <taxon>Enterobacterales</taxon>
        <taxon>Morganellaceae</taxon>
        <taxon>Providencia</taxon>
    </lineage>
</organism>
<name>B6XHU3_9GAMM</name>
<sequence>MEYLKRMIKLTLASSYKPLGIRDNRNSGEYYFCLAWVYFHQF</sequence>
<protein>
    <submittedName>
        <fullName evidence="1">Uncharacterized protein</fullName>
    </submittedName>
</protein>
<accession>B6XHU3</accession>
<reference evidence="1 2" key="1">
    <citation type="submission" date="2008-10" db="EMBL/GenBank/DDBJ databases">
        <title>Draft genome sequence of Providencia alcalifaciens (DSM 30120).</title>
        <authorList>
            <person name="Sudarsanam P."/>
            <person name="Ley R."/>
            <person name="Guruge J."/>
            <person name="Turnbaugh P.J."/>
            <person name="Mahowald M."/>
            <person name="Liep D."/>
            <person name="Gordon J."/>
        </authorList>
    </citation>
    <scope>NUCLEOTIDE SEQUENCE [LARGE SCALE GENOMIC DNA]</scope>
    <source>
        <strain evidence="1 2">DSM 30120</strain>
    </source>
</reference>
<evidence type="ECO:0000313" key="2">
    <source>
        <dbReference type="Proteomes" id="UP000003729"/>
    </source>
</evidence>
<evidence type="ECO:0000313" key="1">
    <source>
        <dbReference type="EMBL" id="EEB44907.1"/>
    </source>
</evidence>
<reference evidence="1 2" key="2">
    <citation type="submission" date="2008-10" db="EMBL/GenBank/DDBJ databases">
        <authorList>
            <person name="Fulton L."/>
            <person name="Clifton S."/>
            <person name="Fulton B."/>
            <person name="Xu J."/>
            <person name="Minx P."/>
            <person name="Pepin K.H."/>
            <person name="Johnson M."/>
            <person name="Bhonagiri V."/>
            <person name="Nash W.E."/>
            <person name="Mardis E.R."/>
            <person name="Wilson R.K."/>
        </authorList>
    </citation>
    <scope>NUCLEOTIDE SEQUENCE [LARGE SCALE GENOMIC DNA]</scope>
    <source>
        <strain evidence="1 2">DSM 30120</strain>
    </source>
</reference>
<gene>
    <name evidence="1" type="ORF">PROVALCAL_02932</name>
</gene>
<proteinExistence type="predicted"/>
<dbReference type="Proteomes" id="UP000003729">
    <property type="component" value="Unassembled WGS sequence"/>
</dbReference>